<reference evidence="5 6" key="1">
    <citation type="submission" date="2016-01" db="EMBL/GenBank/DDBJ databases">
        <title>Whole genome sequencing of Myroides marinus L41.</title>
        <authorList>
            <person name="Hong K.W."/>
        </authorList>
    </citation>
    <scope>NUCLEOTIDE SEQUENCE [LARGE SCALE GENOMIC DNA]</scope>
    <source>
        <strain evidence="5 6">L41</strain>
    </source>
</reference>
<dbReference type="Proteomes" id="UP000076630">
    <property type="component" value="Unassembled WGS sequence"/>
</dbReference>
<dbReference type="InterPro" id="IPR037923">
    <property type="entry name" value="HTH-like"/>
</dbReference>
<dbReference type="PROSITE" id="PS01124">
    <property type="entry name" value="HTH_ARAC_FAMILY_2"/>
    <property type="match status" value="1"/>
</dbReference>
<dbReference type="PRINTS" id="PR00032">
    <property type="entry name" value="HTHARAC"/>
</dbReference>
<keyword evidence="1" id="KW-0805">Transcription regulation</keyword>
<evidence type="ECO:0000256" key="3">
    <source>
        <dbReference type="ARBA" id="ARBA00023163"/>
    </source>
</evidence>
<dbReference type="PANTHER" id="PTHR43280">
    <property type="entry name" value="ARAC-FAMILY TRANSCRIPTIONAL REGULATOR"/>
    <property type="match status" value="1"/>
</dbReference>
<dbReference type="GO" id="GO:0003700">
    <property type="term" value="F:DNA-binding transcription factor activity"/>
    <property type="evidence" value="ECO:0007669"/>
    <property type="project" value="InterPro"/>
</dbReference>
<keyword evidence="6" id="KW-1185">Reference proteome</keyword>
<feature type="domain" description="HTH araC/xylS-type" evidence="4">
    <location>
        <begin position="163"/>
        <end position="265"/>
    </location>
</feature>
<keyword evidence="2 5" id="KW-0238">DNA-binding</keyword>
<dbReference type="Pfam" id="PF12833">
    <property type="entry name" value="HTH_18"/>
    <property type="match status" value="1"/>
</dbReference>
<dbReference type="InterPro" id="IPR014710">
    <property type="entry name" value="RmlC-like_jellyroll"/>
</dbReference>
<dbReference type="Gene3D" id="2.60.120.10">
    <property type="entry name" value="Jelly Rolls"/>
    <property type="match status" value="1"/>
</dbReference>
<evidence type="ECO:0000256" key="1">
    <source>
        <dbReference type="ARBA" id="ARBA00023015"/>
    </source>
</evidence>
<dbReference type="SMART" id="SM00342">
    <property type="entry name" value="HTH_ARAC"/>
    <property type="match status" value="1"/>
</dbReference>
<keyword evidence="3" id="KW-0804">Transcription</keyword>
<organism evidence="5 6">
    <name type="scientific">Myroides marinus</name>
    <dbReference type="NCBI Taxonomy" id="703342"/>
    <lineage>
        <taxon>Bacteria</taxon>
        <taxon>Pseudomonadati</taxon>
        <taxon>Bacteroidota</taxon>
        <taxon>Flavobacteriia</taxon>
        <taxon>Flavobacteriales</taxon>
        <taxon>Flavobacteriaceae</taxon>
        <taxon>Myroides</taxon>
    </lineage>
</organism>
<dbReference type="EMBL" id="LQNU01000064">
    <property type="protein sequence ID" value="KZE78443.1"/>
    <property type="molecule type" value="Genomic_DNA"/>
</dbReference>
<evidence type="ECO:0000313" key="5">
    <source>
        <dbReference type="EMBL" id="KZE78443.1"/>
    </source>
</evidence>
<proteinExistence type="predicted"/>
<dbReference type="SUPFAM" id="SSF46689">
    <property type="entry name" value="Homeodomain-like"/>
    <property type="match status" value="1"/>
</dbReference>
<dbReference type="PANTHER" id="PTHR43280:SF32">
    <property type="entry name" value="TRANSCRIPTIONAL REGULATORY PROTEIN"/>
    <property type="match status" value="1"/>
</dbReference>
<evidence type="ECO:0000259" key="4">
    <source>
        <dbReference type="PROSITE" id="PS01124"/>
    </source>
</evidence>
<dbReference type="AlphaFoldDB" id="A0A163XU31"/>
<gene>
    <name evidence="5" type="ORF">AV926_12155</name>
</gene>
<dbReference type="InterPro" id="IPR009057">
    <property type="entry name" value="Homeodomain-like_sf"/>
</dbReference>
<dbReference type="GO" id="GO:0043565">
    <property type="term" value="F:sequence-specific DNA binding"/>
    <property type="evidence" value="ECO:0007669"/>
    <property type="project" value="InterPro"/>
</dbReference>
<evidence type="ECO:0000256" key="2">
    <source>
        <dbReference type="ARBA" id="ARBA00023125"/>
    </source>
</evidence>
<dbReference type="Gene3D" id="1.10.10.60">
    <property type="entry name" value="Homeodomain-like"/>
    <property type="match status" value="1"/>
</dbReference>
<sequence length="265" mass="30783">MRKYISLKNKIEKTALVKVEPFKQQIRKTNPHKHNNYFEIIYLSEGTGFHTIDQSVFSIITPTVFFIRKEQVHFWDITSKPKGFVVLLKKEFLQASLDYKLRDLLSQLSHITCLKINEPQNIDALFQLLVSEKDFTVTEGLLKALLAKIIARSTPFSTSVNKSDTITLFQDFLKQTDNLHNSVAYYAQRLQISPQKLNAICRKTHQQSASEILGEHIIDEAKRQLLYSDNSVSEIAYNLNFSDSSYFIKYFKRYMGITPKAFREI</sequence>
<dbReference type="RefSeq" id="WP_038986746.1">
    <property type="nucleotide sequence ID" value="NZ_JACAJN010000032.1"/>
</dbReference>
<dbReference type="InterPro" id="IPR018060">
    <property type="entry name" value="HTH_AraC"/>
</dbReference>
<comment type="caution">
    <text evidence="5">The sequence shown here is derived from an EMBL/GenBank/DDBJ whole genome shotgun (WGS) entry which is preliminary data.</text>
</comment>
<dbReference type="Pfam" id="PF02311">
    <property type="entry name" value="AraC_binding"/>
    <property type="match status" value="1"/>
</dbReference>
<evidence type="ECO:0000313" key="6">
    <source>
        <dbReference type="Proteomes" id="UP000076630"/>
    </source>
</evidence>
<dbReference type="InterPro" id="IPR020449">
    <property type="entry name" value="Tscrpt_reg_AraC-type_HTH"/>
</dbReference>
<dbReference type="SUPFAM" id="SSF51215">
    <property type="entry name" value="Regulatory protein AraC"/>
    <property type="match status" value="1"/>
</dbReference>
<accession>A0A163XU31</accession>
<name>A0A163XU31_9FLAO</name>
<dbReference type="OrthoDB" id="2666928at2"/>
<dbReference type="InterPro" id="IPR003313">
    <property type="entry name" value="AraC-bd"/>
</dbReference>
<protein>
    <submittedName>
        <fullName evidence="5">DNA-binding protein</fullName>
    </submittedName>
</protein>